<dbReference type="Gene3D" id="3.40.50.1010">
    <property type="entry name" value="5'-nuclease"/>
    <property type="match status" value="1"/>
</dbReference>
<evidence type="ECO:0000256" key="5">
    <source>
        <dbReference type="HAMAP-Rule" id="MF_00265"/>
    </source>
</evidence>
<evidence type="ECO:0000256" key="3">
    <source>
        <dbReference type="ARBA" id="ARBA00022723"/>
    </source>
</evidence>
<dbReference type="InterPro" id="IPR022907">
    <property type="entry name" value="VapC_family"/>
</dbReference>
<comment type="function">
    <text evidence="5">Toxic component of a toxin-antitoxin (TA) system. An RNase.</text>
</comment>
<gene>
    <name evidence="5" type="primary">vapC</name>
    <name evidence="7" type="ORF">GGQ72_001233</name>
</gene>
<evidence type="ECO:0000256" key="4">
    <source>
        <dbReference type="ARBA" id="ARBA00022801"/>
    </source>
</evidence>
<feature type="binding site" evidence="5">
    <location>
        <position position="5"/>
    </location>
    <ligand>
        <name>Mg(2+)</name>
        <dbReference type="ChEBI" id="CHEBI:18420"/>
    </ligand>
</feature>
<reference evidence="7 8" key="1">
    <citation type="submission" date="2020-08" db="EMBL/GenBank/DDBJ databases">
        <title>Genomic Encyclopedia of Type Strains, Phase IV (KMG-IV): sequencing the most valuable type-strain genomes for metagenomic binning, comparative biology and taxonomic classification.</title>
        <authorList>
            <person name="Goeker M."/>
        </authorList>
    </citation>
    <scope>NUCLEOTIDE SEQUENCE [LARGE SCALE GENOMIC DNA]</scope>
    <source>
        <strain evidence="7 8">DSM 29514</strain>
    </source>
</reference>
<keyword evidence="5" id="KW-0460">Magnesium</keyword>
<comment type="caution">
    <text evidence="7">The sequence shown here is derived from an EMBL/GenBank/DDBJ whole genome shotgun (WGS) entry which is preliminary data.</text>
</comment>
<dbReference type="Pfam" id="PF01850">
    <property type="entry name" value="PIN"/>
    <property type="match status" value="1"/>
</dbReference>
<dbReference type="EC" id="3.1.-.-" evidence="5"/>
<sequence length="144" mass="15970">MLFIDASVVVAILAGEEDRDDLLDLLAEHEGPFYVSPIVRLEACFALTRRKAEATGRDKPATPEMLEESRRLVDQFFLDLEAKEILISADVGAKALDAAQQFGKIVNHPAKLNMGDCLSYACAKAYRTRLAYKGNDFAFTDIGW</sequence>
<dbReference type="CDD" id="cd09871">
    <property type="entry name" value="PIN_MtVapC28-VapC30-like"/>
    <property type="match status" value="1"/>
</dbReference>
<keyword evidence="8" id="KW-1185">Reference proteome</keyword>
<evidence type="ECO:0000256" key="2">
    <source>
        <dbReference type="ARBA" id="ARBA00022722"/>
    </source>
</evidence>
<organism evidence="7 8">
    <name type="scientific">Rhizobium rhizoryzae</name>
    <dbReference type="NCBI Taxonomy" id="451876"/>
    <lineage>
        <taxon>Bacteria</taxon>
        <taxon>Pseudomonadati</taxon>
        <taxon>Pseudomonadota</taxon>
        <taxon>Alphaproteobacteria</taxon>
        <taxon>Hyphomicrobiales</taxon>
        <taxon>Rhizobiaceae</taxon>
        <taxon>Rhizobium/Agrobacterium group</taxon>
        <taxon>Rhizobium</taxon>
    </lineage>
</organism>
<dbReference type="GO" id="GO:0090729">
    <property type="term" value="F:toxin activity"/>
    <property type="evidence" value="ECO:0007669"/>
    <property type="project" value="UniProtKB-KW"/>
</dbReference>
<comment type="similarity">
    <text evidence="5">Belongs to the PINc/VapC protein family.</text>
</comment>
<comment type="cofactor">
    <cofactor evidence="5">
        <name>Mg(2+)</name>
        <dbReference type="ChEBI" id="CHEBI:18420"/>
    </cofactor>
</comment>
<dbReference type="RefSeq" id="WP_062552837.1">
    <property type="nucleotide sequence ID" value="NZ_CP049250.1"/>
</dbReference>
<dbReference type="InterPro" id="IPR029060">
    <property type="entry name" value="PIN-like_dom_sf"/>
</dbReference>
<protein>
    <recommendedName>
        <fullName evidence="5">Ribonuclease VapC</fullName>
        <shortName evidence="5">RNase VapC</shortName>
        <ecNumber evidence="5">3.1.-.-</ecNumber>
    </recommendedName>
    <alternativeName>
        <fullName evidence="5">Toxin VapC</fullName>
    </alternativeName>
</protein>
<dbReference type="HAMAP" id="MF_00265">
    <property type="entry name" value="VapC_Nob1"/>
    <property type="match status" value="1"/>
</dbReference>
<keyword evidence="5" id="KW-0800">Toxin</keyword>
<evidence type="ECO:0000259" key="6">
    <source>
        <dbReference type="Pfam" id="PF01850"/>
    </source>
</evidence>
<dbReference type="SUPFAM" id="SSF88723">
    <property type="entry name" value="PIN domain-like"/>
    <property type="match status" value="1"/>
</dbReference>
<keyword evidence="4 5" id="KW-0378">Hydrolase</keyword>
<keyword evidence="3 5" id="KW-0479">Metal-binding</keyword>
<dbReference type="InterPro" id="IPR002716">
    <property type="entry name" value="PIN_dom"/>
</dbReference>
<evidence type="ECO:0000313" key="7">
    <source>
        <dbReference type="EMBL" id="MBB4142734.1"/>
    </source>
</evidence>
<keyword evidence="1 5" id="KW-1277">Toxin-antitoxin system</keyword>
<accession>A0A7W6LE75</accession>
<feature type="domain" description="PIN" evidence="6">
    <location>
        <begin position="3"/>
        <end position="138"/>
    </location>
</feature>
<proteinExistence type="inferred from homology"/>
<dbReference type="EMBL" id="JACIEC010000001">
    <property type="protein sequence ID" value="MBB4142734.1"/>
    <property type="molecule type" value="Genomic_DNA"/>
</dbReference>
<evidence type="ECO:0000313" key="8">
    <source>
        <dbReference type="Proteomes" id="UP000519897"/>
    </source>
</evidence>
<dbReference type="GO" id="GO:0000287">
    <property type="term" value="F:magnesium ion binding"/>
    <property type="evidence" value="ECO:0007669"/>
    <property type="project" value="UniProtKB-UniRule"/>
</dbReference>
<name>A0A7W6LE75_9HYPH</name>
<keyword evidence="2 5" id="KW-0540">Nuclease</keyword>
<evidence type="ECO:0000256" key="1">
    <source>
        <dbReference type="ARBA" id="ARBA00022649"/>
    </source>
</evidence>
<feature type="binding site" evidence="5">
    <location>
        <position position="116"/>
    </location>
    <ligand>
        <name>Mg(2+)</name>
        <dbReference type="ChEBI" id="CHEBI:18420"/>
    </ligand>
</feature>
<dbReference type="Proteomes" id="UP000519897">
    <property type="component" value="Unassembled WGS sequence"/>
</dbReference>
<dbReference type="AlphaFoldDB" id="A0A7W6LE75"/>
<dbReference type="GO" id="GO:0016787">
    <property type="term" value="F:hydrolase activity"/>
    <property type="evidence" value="ECO:0007669"/>
    <property type="project" value="UniProtKB-KW"/>
</dbReference>
<dbReference type="GO" id="GO:0004540">
    <property type="term" value="F:RNA nuclease activity"/>
    <property type="evidence" value="ECO:0007669"/>
    <property type="project" value="InterPro"/>
</dbReference>